<dbReference type="InterPro" id="IPR029017">
    <property type="entry name" value="Enolase-like_N"/>
</dbReference>
<dbReference type="HOGENOM" id="CLU_210903_0_0_2"/>
<feature type="domain" description="Enolase N-terminal" evidence="2">
    <location>
        <begin position="6"/>
        <end position="53"/>
    </location>
</feature>
<dbReference type="SUPFAM" id="SSF54826">
    <property type="entry name" value="Enolase N-terminal domain-like"/>
    <property type="match status" value="1"/>
</dbReference>
<keyword evidence="4" id="KW-1185">Reference proteome</keyword>
<organism evidence="3 4">
    <name type="scientific">Methanoregula boonei (strain DSM 21154 / JCM 14090 / 6A8)</name>
    <dbReference type="NCBI Taxonomy" id="456442"/>
    <lineage>
        <taxon>Archaea</taxon>
        <taxon>Methanobacteriati</taxon>
        <taxon>Methanobacteriota</taxon>
        <taxon>Stenosarchaea group</taxon>
        <taxon>Methanomicrobia</taxon>
        <taxon>Methanomicrobiales</taxon>
        <taxon>Methanoregulaceae</taxon>
        <taxon>Methanoregula</taxon>
    </lineage>
</organism>
<dbReference type="eggNOG" id="arCOG01169">
    <property type="taxonomic scope" value="Archaea"/>
</dbReference>
<evidence type="ECO:0000313" key="4">
    <source>
        <dbReference type="Proteomes" id="UP000002408"/>
    </source>
</evidence>
<dbReference type="AlphaFoldDB" id="A7I6T9"/>
<dbReference type="KEGG" id="mbn:Mboo_0932"/>
<dbReference type="InterPro" id="IPR020811">
    <property type="entry name" value="Enolase_N"/>
</dbReference>
<gene>
    <name evidence="3" type="ordered locus">Mboo_0932</name>
</gene>
<protein>
    <submittedName>
        <fullName evidence="3">Enolase</fullName>
    </submittedName>
</protein>
<evidence type="ECO:0000259" key="2">
    <source>
        <dbReference type="Pfam" id="PF03952"/>
    </source>
</evidence>
<dbReference type="Proteomes" id="UP000002408">
    <property type="component" value="Chromosome"/>
</dbReference>
<evidence type="ECO:0000313" key="3">
    <source>
        <dbReference type="EMBL" id="ABS55450.1"/>
    </source>
</evidence>
<reference evidence="4" key="1">
    <citation type="journal article" date="2015" name="Microbiology">
        <title>Genome of Methanoregula boonei 6A8 reveals adaptations to oligotrophic peatland environments.</title>
        <authorList>
            <person name="Braeuer S."/>
            <person name="Cadillo-Quiroz H."/>
            <person name="Kyrpides N."/>
            <person name="Woyke T."/>
            <person name="Goodwin L."/>
            <person name="Detter C."/>
            <person name="Podell S."/>
            <person name="Yavitt J.B."/>
            <person name="Zinder S.H."/>
        </authorList>
    </citation>
    <scope>NUCLEOTIDE SEQUENCE [LARGE SCALE GENOMIC DNA]</scope>
    <source>
        <strain evidence="4">DSM 21154 / JCM 14090 / 6A8</strain>
    </source>
</reference>
<dbReference type="Gene3D" id="3.30.390.10">
    <property type="entry name" value="Enolase-like, N-terminal domain"/>
    <property type="match status" value="1"/>
</dbReference>
<dbReference type="STRING" id="456442.Mboo_0932"/>
<dbReference type="Pfam" id="PF03952">
    <property type="entry name" value="Enolase_N"/>
    <property type="match status" value="1"/>
</dbReference>
<dbReference type="EMBL" id="CP000780">
    <property type="protein sequence ID" value="ABS55450.1"/>
    <property type="molecule type" value="Genomic_DNA"/>
</dbReference>
<proteinExistence type="predicted"/>
<name>A7I6T9_METB6</name>
<evidence type="ECO:0000256" key="1">
    <source>
        <dbReference type="SAM" id="MobiDB-lite"/>
    </source>
</evidence>
<sequence length="55" mass="5935">MDSSLQSIPAREFPDSRSNPAIEGEIMIRDTVRAVDPSGASTGKNQAVGFRDRLS</sequence>
<accession>A7I6T9</accession>
<feature type="region of interest" description="Disordered" evidence="1">
    <location>
        <begin position="1"/>
        <end position="55"/>
    </location>
</feature>